<comment type="caution">
    <text evidence="1">The sequence shown here is derived from an EMBL/GenBank/DDBJ whole genome shotgun (WGS) entry which is preliminary data.</text>
</comment>
<dbReference type="EMBL" id="JAIXMP010000057">
    <property type="protein sequence ID" value="KAI9244665.1"/>
    <property type="molecule type" value="Genomic_DNA"/>
</dbReference>
<sequence length="139" mass="16213">MKSLGYGTKVRLMDIQTTVNDSYRHVAKTDISILCFGTHQNMRGILNRLYTATMDDYNLPSWAGVDERHLMNCISATTLLDSPHGVDNNRHMHMVMKYYWKIHIKKNDYSVISLLFSYTHKEDTIYNQMAEAMTRKTKT</sequence>
<keyword evidence="2" id="KW-1185">Reference proteome</keyword>
<name>A0AAD5P7P0_9FUNG</name>
<proteinExistence type="predicted"/>
<reference evidence="1" key="2">
    <citation type="submission" date="2023-02" db="EMBL/GenBank/DDBJ databases">
        <authorList>
            <consortium name="DOE Joint Genome Institute"/>
            <person name="Mondo S.J."/>
            <person name="Chang Y."/>
            <person name="Wang Y."/>
            <person name="Ahrendt S."/>
            <person name="Andreopoulos W."/>
            <person name="Barry K."/>
            <person name="Beard J."/>
            <person name="Benny G.L."/>
            <person name="Blankenship S."/>
            <person name="Bonito G."/>
            <person name="Cuomo C."/>
            <person name="Desiro A."/>
            <person name="Gervers K.A."/>
            <person name="Hundley H."/>
            <person name="Kuo A."/>
            <person name="LaButti K."/>
            <person name="Lang B.F."/>
            <person name="Lipzen A."/>
            <person name="O'Donnell K."/>
            <person name="Pangilinan J."/>
            <person name="Reynolds N."/>
            <person name="Sandor L."/>
            <person name="Smith M.W."/>
            <person name="Tsang A."/>
            <person name="Grigoriev I.V."/>
            <person name="Stajich J.E."/>
            <person name="Spatafora J.W."/>
        </authorList>
    </citation>
    <scope>NUCLEOTIDE SEQUENCE</scope>
    <source>
        <strain evidence="1">RSA 2281</strain>
    </source>
</reference>
<dbReference type="AlphaFoldDB" id="A0AAD5P7P0"/>
<evidence type="ECO:0000313" key="2">
    <source>
        <dbReference type="Proteomes" id="UP001209540"/>
    </source>
</evidence>
<protein>
    <submittedName>
        <fullName evidence="1">Uncharacterized protein</fullName>
    </submittedName>
</protein>
<dbReference type="Proteomes" id="UP001209540">
    <property type="component" value="Unassembled WGS sequence"/>
</dbReference>
<evidence type="ECO:0000313" key="1">
    <source>
        <dbReference type="EMBL" id="KAI9244665.1"/>
    </source>
</evidence>
<accession>A0AAD5P7P0</accession>
<reference evidence="1" key="1">
    <citation type="journal article" date="2022" name="IScience">
        <title>Evolution of zygomycete secretomes and the origins of terrestrial fungal ecologies.</title>
        <authorList>
            <person name="Chang Y."/>
            <person name="Wang Y."/>
            <person name="Mondo S."/>
            <person name="Ahrendt S."/>
            <person name="Andreopoulos W."/>
            <person name="Barry K."/>
            <person name="Beard J."/>
            <person name="Benny G.L."/>
            <person name="Blankenship S."/>
            <person name="Bonito G."/>
            <person name="Cuomo C."/>
            <person name="Desiro A."/>
            <person name="Gervers K.A."/>
            <person name="Hundley H."/>
            <person name="Kuo A."/>
            <person name="LaButti K."/>
            <person name="Lang B.F."/>
            <person name="Lipzen A."/>
            <person name="O'Donnell K."/>
            <person name="Pangilinan J."/>
            <person name="Reynolds N."/>
            <person name="Sandor L."/>
            <person name="Smith M.E."/>
            <person name="Tsang A."/>
            <person name="Grigoriev I.V."/>
            <person name="Stajich J.E."/>
            <person name="Spatafora J.W."/>
        </authorList>
    </citation>
    <scope>NUCLEOTIDE SEQUENCE</scope>
    <source>
        <strain evidence="1">RSA 2281</strain>
    </source>
</reference>
<gene>
    <name evidence="1" type="ORF">BDA99DRAFT_543903</name>
</gene>
<organism evidence="1 2">
    <name type="scientific">Phascolomyces articulosus</name>
    <dbReference type="NCBI Taxonomy" id="60185"/>
    <lineage>
        <taxon>Eukaryota</taxon>
        <taxon>Fungi</taxon>
        <taxon>Fungi incertae sedis</taxon>
        <taxon>Mucoromycota</taxon>
        <taxon>Mucoromycotina</taxon>
        <taxon>Mucoromycetes</taxon>
        <taxon>Mucorales</taxon>
        <taxon>Lichtheimiaceae</taxon>
        <taxon>Phascolomyces</taxon>
    </lineage>
</organism>